<feature type="compositionally biased region" description="Polar residues" evidence="1">
    <location>
        <begin position="196"/>
        <end position="205"/>
    </location>
</feature>
<dbReference type="AlphaFoldDB" id="A0AA97JIR9"/>
<accession>A0AA97JIR9</accession>
<sequence length="322" mass="35547">MHTQKEVPLSSMHIYLEFSLNVFNNAYSRVSILRTAVTAELNGNHSFNNNNIQFIYRASGQLNAHSEQFTKRDGHKQKKNKRDVRCSLPSTNMALFTNMFMAGCVRGLQHGPQTCWEKKMRDSQETATQLPQQTPRAWTYLHRREGEKHPSLRGLEGAGGGQLVPPSSGRLGGQAGRVGSTLRGPEQRESAKTAGTDKQQLTKQRPYQPGRRSSHSSSEPHPSLQPSLEGNNLAQGMPGAKQLQVELPEAFCWRSWAASQGATAGPALNNQLSQRGLTASQRDTAVAGQWSQISYPSCNCLRQPRTMLEGKGGVWPGRWSLG</sequence>
<dbReference type="Proteomes" id="UP001190640">
    <property type="component" value="Chromosome 6"/>
</dbReference>
<feature type="compositionally biased region" description="Low complexity" evidence="1">
    <location>
        <begin position="208"/>
        <end position="229"/>
    </location>
</feature>
<evidence type="ECO:0000256" key="1">
    <source>
        <dbReference type="SAM" id="MobiDB-lite"/>
    </source>
</evidence>
<feature type="region of interest" description="Disordered" evidence="1">
    <location>
        <begin position="116"/>
        <end position="235"/>
    </location>
</feature>
<keyword evidence="2" id="KW-1185">Reference proteome</keyword>
<dbReference type="GeneID" id="129332451"/>
<dbReference type="KEGG" id="emc:129332451"/>
<name>A0AA97JIR9_EUBMA</name>
<evidence type="ECO:0000313" key="3">
    <source>
        <dbReference type="RefSeq" id="XP_054839563.1"/>
    </source>
</evidence>
<dbReference type="RefSeq" id="XP_054839563.1">
    <property type="nucleotide sequence ID" value="XM_054983588.1"/>
</dbReference>
<gene>
    <name evidence="3" type="primary">LOC129332451</name>
</gene>
<reference evidence="3" key="1">
    <citation type="submission" date="2025-08" db="UniProtKB">
        <authorList>
            <consortium name="RefSeq"/>
        </authorList>
    </citation>
    <scope>IDENTIFICATION</scope>
    <source>
        <tissue evidence="3">Blood</tissue>
    </source>
</reference>
<protein>
    <submittedName>
        <fullName evidence="3">Uncharacterized protein LOC129332451</fullName>
    </submittedName>
</protein>
<organism evidence="2 3">
    <name type="scientific">Eublepharis macularius</name>
    <name type="common">Leopard gecko</name>
    <name type="synonym">Cyrtodactylus macularius</name>
    <dbReference type="NCBI Taxonomy" id="481883"/>
    <lineage>
        <taxon>Eukaryota</taxon>
        <taxon>Metazoa</taxon>
        <taxon>Chordata</taxon>
        <taxon>Craniata</taxon>
        <taxon>Vertebrata</taxon>
        <taxon>Euteleostomi</taxon>
        <taxon>Lepidosauria</taxon>
        <taxon>Squamata</taxon>
        <taxon>Bifurcata</taxon>
        <taxon>Gekkota</taxon>
        <taxon>Eublepharidae</taxon>
        <taxon>Eublepharinae</taxon>
        <taxon>Eublepharis</taxon>
    </lineage>
</organism>
<feature type="compositionally biased region" description="Polar residues" evidence="1">
    <location>
        <begin position="125"/>
        <end position="136"/>
    </location>
</feature>
<proteinExistence type="predicted"/>
<evidence type="ECO:0000313" key="2">
    <source>
        <dbReference type="Proteomes" id="UP001190640"/>
    </source>
</evidence>